<proteinExistence type="inferred from homology"/>
<keyword evidence="2 6" id="KW-0378">Hydrolase</keyword>
<comment type="caution">
    <text evidence="6">The sequence shown here is derived from an EMBL/GenBank/DDBJ whole genome shotgun (WGS) entry which is preliminary data.</text>
</comment>
<reference evidence="6 7" key="1">
    <citation type="submission" date="2023-06" db="EMBL/GenBank/DDBJ databases">
        <title>Identification and characterization of horizontal gene transfer across gut microbiota members of farm animals based on homology search.</title>
        <authorList>
            <person name="Schwarzerova J."/>
            <person name="Nykrynova M."/>
            <person name="Jureckova K."/>
            <person name="Cejkova D."/>
            <person name="Rychlik I."/>
        </authorList>
    </citation>
    <scope>NUCLEOTIDE SEQUENCE [LARGE SCALE GENOMIC DNA]</scope>
    <source>
        <strain evidence="6 7">ET340</strain>
    </source>
</reference>
<evidence type="ECO:0000313" key="7">
    <source>
        <dbReference type="Proteomes" id="UP001529380"/>
    </source>
</evidence>
<sequence>MAANLNPLLSGRAGTQALNLSPEEAQQASREMARELAGEGIVLLENKNGALPLEQGTKVNLFGYATVDPLYGGTGSGAGDTSNNVDLIEGLTASGFEVNQELVNFYKNSGVKRPSQKGFVGANFTPVEVPAAQYDQQLLQNTKAFSDTALVMFSRTGGEGGDLPQDMYAAGYSDTDDGTHYLELTQDEKDLLELVKAQGFARVIVLINSSNAMELGFVQQDGVDAALWIGGPGSTGFEAVGQILSGAVTPSGRLTDTYAYDLTSSPAYWNAGSFAYSNLERNYVEYAEGIYVGYRFYETRWIDNATGLCDEEAYRKAVQYPFGYGLSYTEFEQSIQNFSADGKTIRMEVQVTNTGAVAGKDVVQVYYTAPYTVGGIEKSHVVLAGFGKTKLLEPGESDTVSVEFAVEDMASYDEKNGGSYVLEAGDYQIRLMKNAHEEIDQRVYSVEQTVVYGQDAPRSSDHQAAVNRFEDVGSGQITQYVSRWDWEGTLPTSRQDGKEASAETVAVFSSKPQPVLEDAEPIAFGQHGLVLEDMRGLDYDDAKWELLLEQLSVADMTNMIANGGWSTPQVDSVGKPATTDLDGPAGLNSLTSNLKGVPFPSQVLIGASWNTELVERFGQVFAAEAAANRVVGLYAPGANIHRTPFSGRNFEYYAEDGLLSGKLAAAMVKGCSSQGVYCYVKHFALNDQESDRLSISVWANEQSMRELYLKPFELAVKEGGTTAIMSSYNYLGNTWAGASYALLTQVLRQEWGFEGMVVTDSAMGNTSWMDVNLALPAGGDMMLCLMGVTLDSSTNAMQQAMRRACHNILYTQANSVAVSVAADNAPYWLMLLALVDGLIVSALVLLVLGGRTLKRRHKAGIVIGITVLAVLVALVLIMRGPSQPASQSSAADSIAASSDSASSAGSLPVEETPAE</sequence>
<dbReference type="InterPro" id="IPR036881">
    <property type="entry name" value="Glyco_hydro_3_C_sf"/>
</dbReference>
<dbReference type="InterPro" id="IPR001764">
    <property type="entry name" value="Glyco_hydro_3_N"/>
</dbReference>
<feature type="compositionally biased region" description="Low complexity" evidence="3">
    <location>
        <begin position="883"/>
        <end position="906"/>
    </location>
</feature>
<feature type="domain" description="Fibronectin type III-like" evidence="5">
    <location>
        <begin position="361"/>
        <end position="435"/>
    </location>
</feature>
<dbReference type="Gene3D" id="2.60.40.10">
    <property type="entry name" value="Immunoglobulins"/>
    <property type="match status" value="1"/>
</dbReference>
<dbReference type="EMBL" id="JAUDCL010000017">
    <property type="protein sequence ID" value="MDM8201642.1"/>
    <property type="molecule type" value="Genomic_DNA"/>
</dbReference>
<dbReference type="InterPro" id="IPR017853">
    <property type="entry name" value="GH"/>
</dbReference>
<feature type="region of interest" description="Disordered" evidence="3">
    <location>
        <begin position="883"/>
        <end position="915"/>
    </location>
</feature>
<dbReference type="InterPro" id="IPR050288">
    <property type="entry name" value="Cellulose_deg_GH3"/>
</dbReference>
<dbReference type="GO" id="GO:0016787">
    <property type="term" value="F:hydrolase activity"/>
    <property type="evidence" value="ECO:0007669"/>
    <property type="project" value="UniProtKB-KW"/>
</dbReference>
<dbReference type="Pfam" id="PF01915">
    <property type="entry name" value="Glyco_hydro_3_C"/>
    <property type="match status" value="1"/>
</dbReference>
<dbReference type="Gene3D" id="3.40.50.1700">
    <property type="entry name" value="Glycoside hydrolase family 3 C-terminal domain"/>
    <property type="match status" value="1"/>
</dbReference>
<reference evidence="6 7" key="3">
    <citation type="submission" date="2023-06" db="EMBL/GenBank/DDBJ databases">
        <authorList>
            <person name="Zeman M."/>
            <person name="Kubasova T."/>
            <person name="Jahodarova E."/>
            <person name="Nykrynova M."/>
            <person name="Rychlik I."/>
        </authorList>
    </citation>
    <scope>NUCLEOTIDE SEQUENCE [LARGE SCALE GENOMIC DNA]</scope>
    <source>
        <strain evidence="6 7">ET340</strain>
    </source>
</reference>
<keyword evidence="7" id="KW-1185">Reference proteome</keyword>
<dbReference type="InterPro" id="IPR026891">
    <property type="entry name" value="Fn3-like"/>
</dbReference>
<dbReference type="SUPFAM" id="SSF51445">
    <property type="entry name" value="(Trans)glycosidases"/>
    <property type="match status" value="1"/>
</dbReference>
<dbReference type="PANTHER" id="PTHR42715:SF10">
    <property type="entry name" value="BETA-GLUCOSIDASE"/>
    <property type="match status" value="1"/>
</dbReference>
<dbReference type="Gene3D" id="3.20.20.300">
    <property type="entry name" value="Glycoside hydrolase, family 3, N-terminal domain"/>
    <property type="match status" value="1"/>
</dbReference>
<gene>
    <name evidence="6" type="ORF">QUW08_10130</name>
</gene>
<evidence type="ECO:0000256" key="1">
    <source>
        <dbReference type="ARBA" id="ARBA00005336"/>
    </source>
</evidence>
<evidence type="ECO:0000256" key="3">
    <source>
        <dbReference type="SAM" id="MobiDB-lite"/>
    </source>
</evidence>
<comment type="similarity">
    <text evidence="1">Belongs to the glycosyl hydrolase 3 family.</text>
</comment>
<keyword evidence="4" id="KW-1133">Transmembrane helix</keyword>
<keyword evidence="4" id="KW-0812">Transmembrane</keyword>
<evidence type="ECO:0000259" key="5">
    <source>
        <dbReference type="SMART" id="SM01217"/>
    </source>
</evidence>
<organism evidence="6 7">
    <name type="scientific">Allofournierella massiliensis</name>
    <dbReference type="NCBI Taxonomy" id="1650663"/>
    <lineage>
        <taxon>Bacteria</taxon>
        <taxon>Bacillati</taxon>
        <taxon>Bacillota</taxon>
        <taxon>Clostridia</taxon>
        <taxon>Eubacteriales</taxon>
        <taxon>Oscillospiraceae</taxon>
        <taxon>Allofournierella</taxon>
    </lineage>
</organism>
<evidence type="ECO:0000313" key="6">
    <source>
        <dbReference type="EMBL" id="MDM8201642.1"/>
    </source>
</evidence>
<dbReference type="SMART" id="SM01217">
    <property type="entry name" value="Fn3_like"/>
    <property type="match status" value="1"/>
</dbReference>
<dbReference type="PRINTS" id="PR00133">
    <property type="entry name" value="GLHYDRLASE3"/>
</dbReference>
<protein>
    <submittedName>
        <fullName evidence="6">Glycoside hydrolase family 3 N-terminal domain-containing protein</fullName>
    </submittedName>
</protein>
<dbReference type="Pfam" id="PF00933">
    <property type="entry name" value="Glyco_hydro_3"/>
    <property type="match status" value="1"/>
</dbReference>
<dbReference type="InterPro" id="IPR002772">
    <property type="entry name" value="Glyco_hydro_3_C"/>
</dbReference>
<evidence type="ECO:0000256" key="4">
    <source>
        <dbReference type="SAM" id="Phobius"/>
    </source>
</evidence>
<feature type="transmembrane region" description="Helical" evidence="4">
    <location>
        <begin position="860"/>
        <end position="878"/>
    </location>
</feature>
<dbReference type="InterPro" id="IPR013783">
    <property type="entry name" value="Ig-like_fold"/>
</dbReference>
<feature type="non-terminal residue" evidence="6">
    <location>
        <position position="915"/>
    </location>
</feature>
<dbReference type="Pfam" id="PF14310">
    <property type="entry name" value="Fn3-like"/>
    <property type="match status" value="1"/>
</dbReference>
<dbReference type="Proteomes" id="UP001529380">
    <property type="component" value="Unassembled WGS sequence"/>
</dbReference>
<evidence type="ECO:0000256" key="2">
    <source>
        <dbReference type="ARBA" id="ARBA00022801"/>
    </source>
</evidence>
<keyword evidence="4" id="KW-0472">Membrane</keyword>
<name>A0ABT7URY5_9FIRM</name>
<dbReference type="SUPFAM" id="SSF52279">
    <property type="entry name" value="Beta-D-glucan exohydrolase, C-terminal domain"/>
    <property type="match status" value="1"/>
</dbReference>
<accession>A0ABT7URY5</accession>
<feature type="transmembrane region" description="Helical" evidence="4">
    <location>
        <begin position="827"/>
        <end position="848"/>
    </location>
</feature>
<dbReference type="PANTHER" id="PTHR42715">
    <property type="entry name" value="BETA-GLUCOSIDASE"/>
    <property type="match status" value="1"/>
</dbReference>
<reference evidence="7" key="2">
    <citation type="submission" date="2023-06" db="EMBL/GenBank/DDBJ databases">
        <title>Identification and characterization of horizontal gene transfer across gut microbiota members of farm animals based on homology search.</title>
        <authorList>
            <person name="Zeman M."/>
            <person name="Kubasova T."/>
            <person name="Jahodarova E."/>
            <person name="Nykrynova M."/>
            <person name="Rychlik I."/>
        </authorList>
    </citation>
    <scope>NUCLEOTIDE SEQUENCE [LARGE SCALE GENOMIC DNA]</scope>
    <source>
        <strain evidence="7">ET340</strain>
    </source>
</reference>
<dbReference type="InterPro" id="IPR036962">
    <property type="entry name" value="Glyco_hydro_3_N_sf"/>
</dbReference>